<comment type="caution">
    <text evidence="2">The sequence shown here is derived from an EMBL/GenBank/DDBJ whole genome shotgun (WGS) entry which is preliminary data.</text>
</comment>
<feature type="region of interest" description="Disordered" evidence="1">
    <location>
        <begin position="37"/>
        <end position="126"/>
    </location>
</feature>
<keyword evidence="3" id="KW-1185">Reference proteome</keyword>
<dbReference type="EMBL" id="JAYKXN010000007">
    <property type="protein sequence ID" value="KAK7270844.1"/>
    <property type="molecule type" value="Genomic_DNA"/>
</dbReference>
<dbReference type="Proteomes" id="UP001359559">
    <property type="component" value="Unassembled WGS sequence"/>
</dbReference>
<evidence type="ECO:0000256" key="1">
    <source>
        <dbReference type="SAM" id="MobiDB-lite"/>
    </source>
</evidence>
<accession>A0AAN9F8P3</accession>
<dbReference type="GO" id="GO:0009409">
    <property type="term" value="P:response to cold"/>
    <property type="evidence" value="ECO:0007669"/>
    <property type="project" value="InterPro"/>
</dbReference>
<name>A0AAN9F8P3_CLITE</name>
<dbReference type="GO" id="GO:0042752">
    <property type="term" value="P:regulation of circadian rhythm"/>
    <property type="evidence" value="ECO:0007669"/>
    <property type="project" value="InterPro"/>
</dbReference>
<reference evidence="2 3" key="1">
    <citation type="submission" date="2024-01" db="EMBL/GenBank/DDBJ databases">
        <title>The genomes of 5 underutilized Papilionoideae crops provide insights into root nodulation and disease resistance.</title>
        <authorList>
            <person name="Yuan L."/>
        </authorList>
    </citation>
    <scope>NUCLEOTIDE SEQUENCE [LARGE SCALE GENOMIC DNA]</scope>
    <source>
        <strain evidence="2">LY-2023</strain>
        <tissue evidence="2">Leaf</tissue>
    </source>
</reference>
<dbReference type="PANTHER" id="PTHR33676">
    <property type="entry name" value="COLD REGULATED PROTEIN 27"/>
    <property type="match status" value="1"/>
</dbReference>
<feature type="compositionally biased region" description="Basic and acidic residues" evidence="1">
    <location>
        <begin position="107"/>
        <end position="126"/>
    </location>
</feature>
<dbReference type="InterPro" id="IPR044678">
    <property type="entry name" value="COR27/28"/>
</dbReference>
<dbReference type="AlphaFoldDB" id="A0AAN9F8P3"/>
<protein>
    <submittedName>
        <fullName evidence="2">Uncharacterized protein</fullName>
    </submittedName>
</protein>
<proteinExistence type="predicted"/>
<organism evidence="2 3">
    <name type="scientific">Clitoria ternatea</name>
    <name type="common">Butterfly pea</name>
    <dbReference type="NCBI Taxonomy" id="43366"/>
    <lineage>
        <taxon>Eukaryota</taxon>
        <taxon>Viridiplantae</taxon>
        <taxon>Streptophyta</taxon>
        <taxon>Embryophyta</taxon>
        <taxon>Tracheophyta</taxon>
        <taxon>Spermatophyta</taxon>
        <taxon>Magnoliopsida</taxon>
        <taxon>eudicotyledons</taxon>
        <taxon>Gunneridae</taxon>
        <taxon>Pentapetalae</taxon>
        <taxon>rosids</taxon>
        <taxon>fabids</taxon>
        <taxon>Fabales</taxon>
        <taxon>Fabaceae</taxon>
        <taxon>Papilionoideae</taxon>
        <taxon>50 kb inversion clade</taxon>
        <taxon>NPAAA clade</taxon>
        <taxon>indigoferoid/millettioid clade</taxon>
        <taxon>Phaseoleae</taxon>
        <taxon>Clitoria</taxon>
    </lineage>
</organism>
<sequence>MNSPVHVPASETTPYWTDEKHVHFLNSMEASFVRTMLGNKSSSSSRHHFPRLDRYLPDSSESTLDLKPRRCTRKHHPPSDSMGPTTRRRRRSSQPYNSSHDQVVPHVENEREGTACNGDDDKRAEN</sequence>
<dbReference type="PANTHER" id="PTHR33676:SF15">
    <property type="entry name" value="OS02G0674233 PROTEIN"/>
    <property type="match status" value="1"/>
</dbReference>
<evidence type="ECO:0000313" key="2">
    <source>
        <dbReference type="EMBL" id="KAK7270844.1"/>
    </source>
</evidence>
<gene>
    <name evidence="2" type="ORF">RJT34_26308</name>
</gene>
<evidence type="ECO:0000313" key="3">
    <source>
        <dbReference type="Proteomes" id="UP001359559"/>
    </source>
</evidence>